<proteinExistence type="predicted"/>
<organism evidence="2 3">
    <name type="scientific">Exidia glandulosa HHB12029</name>
    <dbReference type="NCBI Taxonomy" id="1314781"/>
    <lineage>
        <taxon>Eukaryota</taxon>
        <taxon>Fungi</taxon>
        <taxon>Dikarya</taxon>
        <taxon>Basidiomycota</taxon>
        <taxon>Agaricomycotina</taxon>
        <taxon>Agaricomycetes</taxon>
        <taxon>Auriculariales</taxon>
        <taxon>Exidiaceae</taxon>
        <taxon>Exidia</taxon>
    </lineage>
</organism>
<keyword evidence="3" id="KW-1185">Reference proteome</keyword>
<reference evidence="2 3" key="1">
    <citation type="journal article" date="2016" name="Mol. Biol. Evol.">
        <title>Comparative Genomics of Early-Diverging Mushroom-Forming Fungi Provides Insights into the Origins of Lignocellulose Decay Capabilities.</title>
        <authorList>
            <person name="Nagy L.G."/>
            <person name="Riley R."/>
            <person name="Tritt A."/>
            <person name="Adam C."/>
            <person name="Daum C."/>
            <person name="Floudas D."/>
            <person name="Sun H."/>
            <person name="Yadav J.S."/>
            <person name="Pangilinan J."/>
            <person name="Larsson K.H."/>
            <person name="Matsuura K."/>
            <person name="Barry K."/>
            <person name="Labutti K."/>
            <person name="Kuo R."/>
            <person name="Ohm R.A."/>
            <person name="Bhattacharya S.S."/>
            <person name="Shirouzu T."/>
            <person name="Yoshinaga Y."/>
            <person name="Martin F.M."/>
            <person name="Grigoriev I.V."/>
            <person name="Hibbett D.S."/>
        </authorList>
    </citation>
    <scope>NUCLEOTIDE SEQUENCE [LARGE SCALE GENOMIC DNA]</scope>
    <source>
        <strain evidence="2 3">HHB12029</strain>
    </source>
</reference>
<dbReference type="EMBL" id="KV425893">
    <property type="protein sequence ID" value="KZW01598.1"/>
    <property type="molecule type" value="Genomic_DNA"/>
</dbReference>
<dbReference type="OrthoDB" id="5953249at2759"/>
<feature type="region of interest" description="Disordered" evidence="1">
    <location>
        <begin position="367"/>
        <end position="417"/>
    </location>
</feature>
<dbReference type="Proteomes" id="UP000077266">
    <property type="component" value="Unassembled WGS sequence"/>
</dbReference>
<dbReference type="InParanoid" id="A0A165P3Q3"/>
<dbReference type="GO" id="GO:0005634">
    <property type="term" value="C:nucleus"/>
    <property type="evidence" value="ECO:0007669"/>
    <property type="project" value="TreeGrafter"/>
</dbReference>
<evidence type="ECO:0000313" key="3">
    <source>
        <dbReference type="Proteomes" id="UP000077266"/>
    </source>
</evidence>
<name>A0A165P3Q3_EXIGL</name>
<dbReference type="PANTHER" id="PTHR28083">
    <property type="entry name" value="GOOD FOR FULL DBP5 ACTIVITY PROTEIN 2"/>
    <property type="match status" value="1"/>
</dbReference>
<accession>A0A165P3Q3</accession>
<evidence type="ECO:0000256" key="1">
    <source>
        <dbReference type="SAM" id="MobiDB-lite"/>
    </source>
</evidence>
<dbReference type="InterPro" id="IPR040151">
    <property type="entry name" value="Gfd2/YDR514C-like"/>
</dbReference>
<protein>
    <submittedName>
        <fullName evidence="2">Uncharacterized protein</fullName>
    </submittedName>
</protein>
<sequence>MASDFTLVDPSGWDLDLHSVYSAYMGYFELHNVPWYERSWASLFSSFDAFLAFGWPAVVVTDARTGRAHIATRLTSVGAFNKMVKTRRVPRGSRPRFGEAMPPLNNIMMIQPFETTQRHLRTISDSAAYKKLYATLPAAAQSARRMRVRLGDVNAIRRLWEARDCVWLAVAAEVSERSGNVNAWGYAVLRAAHLEGSGIWPPHPADNYRKGYYIAAEALERKALHSSPRDYVWADASIVPRAKLSEIVGAIVSSLAGPESESQPNPLVVVAHGDLPGFAELKVKLPGNVFVVDTQLLERHMYAQGMRGQMLDPTAPPPGRPRGASTTLSLTALLRTLDADLPARGAPAHVAGNDAFATLLALQLLMGDRPSSGTPSPPRPRFGHSPHSLPNLSMLRPTLDGSSRHTSHYSPSPSMMAVPASVSSPAAMAGTLPVPVSGGPFRGAALLATPGSPRRMHAQMVAPGSPSATVARREGKERRRVSAGGIDDVVKGVGHLQTSSHT</sequence>
<dbReference type="AlphaFoldDB" id="A0A165P3Q3"/>
<dbReference type="STRING" id="1314781.A0A165P3Q3"/>
<gene>
    <name evidence="2" type="ORF">EXIGLDRAFT_830056</name>
</gene>
<evidence type="ECO:0000313" key="2">
    <source>
        <dbReference type="EMBL" id="KZW01598.1"/>
    </source>
</evidence>
<dbReference type="PANTHER" id="PTHR28083:SF1">
    <property type="entry name" value="GOOD FOR FULL DBP5 ACTIVITY PROTEIN 2"/>
    <property type="match status" value="1"/>
</dbReference>